<organism evidence="2 3">
    <name type="scientific">Massilia terrae</name>
    <dbReference type="NCBI Taxonomy" id="1811224"/>
    <lineage>
        <taxon>Bacteria</taxon>
        <taxon>Pseudomonadati</taxon>
        <taxon>Pseudomonadota</taxon>
        <taxon>Betaproteobacteria</taxon>
        <taxon>Burkholderiales</taxon>
        <taxon>Oxalobacteraceae</taxon>
        <taxon>Telluria group</taxon>
        <taxon>Massilia</taxon>
    </lineage>
</organism>
<sequence>MKDRAFLLVTGLLFASLGWAIWHFFGLDSPWVISIVLLVAVIADNARLRRRLRSKSEDDI</sequence>
<proteinExistence type="predicted"/>
<keyword evidence="1" id="KW-0472">Membrane</keyword>
<evidence type="ECO:0000256" key="1">
    <source>
        <dbReference type="SAM" id="Phobius"/>
    </source>
</evidence>
<gene>
    <name evidence="2" type="ORF">NX778_18110</name>
</gene>
<keyword evidence="1" id="KW-0812">Transmembrane</keyword>
<name>A0ABT2D3M1_9BURK</name>
<evidence type="ECO:0000313" key="3">
    <source>
        <dbReference type="Proteomes" id="UP001204621"/>
    </source>
</evidence>
<accession>A0ABT2D3M1</accession>
<dbReference type="EMBL" id="JANUGU010000006">
    <property type="protein sequence ID" value="MCS0659990.1"/>
    <property type="molecule type" value="Genomic_DNA"/>
</dbReference>
<keyword evidence="3" id="KW-1185">Reference proteome</keyword>
<dbReference type="Proteomes" id="UP001204621">
    <property type="component" value="Unassembled WGS sequence"/>
</dbReference>
<evidence type="ECO:0000313" key="2">
    <source>
        <dbReference type="EMBL" id="MCS0659990.1"/>
    </source>
</evidence>
<comment type="caution">
    <text evidence="2">The sequence shown here is derived from an EMBL/GenBank/DDBJ whole genome shotgun (WGS) entry which is preliminary data.</text>
</comment>
<keyword evidence="1" id="KW-1133">Transmembrane helix</keyword>
<reference evidence="2 3" key="1">
    <citation type="submission" date="2022-08" db="EMBL/GenBank/DDBJ databases">
        <title>Reclassification of Massilia species as members of the genera Telluria, Duganella, Pseudoduganella, Mokoshia gen. nov. and Zemynaea gen. nov. using orthogonal and non-orthogonal genome-based approaches.</title>
        <authorList>
            <person name="Bowman J.P."/>
        </authorList>
    </citation>
    <scope>NUCLEOTIDE SEQUENCE [LARGE SCALE GENOMIC DNA]</scope>
    <source>
        <strain evidence="2 3">JCM 31606</strain>
    </source>
</reference>
<protein>
    <submittedName>
        <fullName evidence="2">Uncharacterized protein</fullName>
    </submittedName>
</protein>
<dbReference type="RefSeq" id="WP_258813181.1">
    <property type="nucleotide sequence ID" value="NZ_JANUGU010000006.1"/>
</dbReference>
<feature type="transmembrane region" description="Helical" evidence="1">
    <location>
        <begin position="30"/>
        <end position="46"/>
    </location>
</feature>